<evidence type="ECO:0000313" key="2">
    <source>
        <dbReference type="Proteomes" id="UP000499080"/>
    </source>
</evidence>
<evidence type="ECO:0000313" key="1">
    <source>
        <dbReference type="EMBL" id="GBN80762.1"/>
    </source>
</evidence>
<proteinExistence type="predicted"/>
<comment type="caution">
    <text evidence="1">The sequence shown here is derived from an EMBL/GenBank/DDBJ whole genome shotgun (WGS) entry which is preliminary data.</text>
</comment>
<dbReference type="OrthoDB" id="1728974at2759"/>
<dbReference type="PANTHER" id="PTHR10492">
    <property type="match status" value="1"/>
</dbReference>
<reference evidence="1 2" key="1">
    <citation type="journal article" date="2019" name="Sci. Rep.">
        <title>Orb-weaving spider Araneus ventricosus genome elucidates the spidroin gene catalogue.</title>
        <authorList>
            <person name="Kono N."/>
            <person name="Nakamura H."/>
            <person name="Ohtoshi R."/>
            <person name="Moran D.A.P."/>
            <person name="Shinohara A."/>
            <person name="Yoshida Y."/>
            <person name="Fujiwara M."/>
            <person name="Mori M."/>
            <person name="Tomita M."/>
            <person name="Arakawa K."/>
        </authorList>
    </citation>
    <scope>NUCLEOTIDE SEQUENCE [LARGE SCALE GENOMIC DNA]</scope>
</reference>
<keyword evidence="2" id="KW-1185">Reference proteome</keyword>
<dbReference type="PANTHER" id="PTHR10492:SF90">
    <property type="entry name" value="ATP-DEPENDENT DNA HELICASE"/>
    <property type="match status" value="1"/>
</dbReference>
<sequence length="139" mass="16414">MKSPFMKDKKCTKQYPREMMCQTQTAEDSYPLYKRRKPKQRGHVININLGIYNKYHEVEIEFPWITPHSPVLSKMFRAHINVEYCNSAKSIKYICKYINKCSDMAVVEINNARTGANYEIASYQMGRYSNSNEAVWRIL</sequence>
<accession>A0A4Y2RY19</accession>
<dbReference type="Proteomes" id="UP000499080">
    <property type="component" value="Unassembled WGS sequence"/>
</dbReference>
<name>A0A4Y2RY19_ARAVE</name>
<organism evidence="1 2">
    <name type="scientific">Araneus ventricosus</name>
    <name type="common">Orbweaver spider</name>
    <name type="synonym">Epeira ventricosa</name>
    <dbReference type="NCBI Taxonomy" id="182803"/>
    <lineage>
        <taxon>Eukaryota</taxon>
        <taxon>Metazoa</taxon>
        <taxon>Ecdysozoa</taxon>
        <taxon>Arthropoda</taxon>
        <taxon>Chelicerata</taxon>
        <taxon>Arachnida</taxon>
        <taxon>Araneae</taxon>
        <taxon>Araneomorphae</taxon>
        <taxon>Entelegynae</taxon>
        <taxon>Araneoidea</taxon>
        <taxon>Araneidae</taxon>
        <taxon>Araneus</taxon>
    </lineage>
</organism>
<dbReference type="EMBL" id="BGPR01019027">
    <property type="protein sequence ID" value="GBN80762.1"/>
    <property type="molecule type" value="Genomic_DNA"/>
</dbReference>
<dbReference type="AlphaFoldDB" id="A0A4Y2RY19"/>
<protein>
    <submittedName>
        <fullName evidence="1">Uncharacterized protein</fullName>
    </submittedName>
</protein>
<gene>
    <name evidence="1" type="ORF">AVEN_157331_1</name>
</gene>